<reference evidence="2" key="1">
    <citation type="submission" date="2020-06" db="EMBL/GenBank/DDBJ databases">
        <title>WGS assembly of Ceratodon purpureus strain R40.</title>
        <authorList>
            <person name="Carey S.B."/>
            <person name="Jenkins J."/>
            <person name="Shu S."/>
            <person name="Lovell J.T."/>
            <person name="Sreedasyam A."/>
            <person name="Maumus F."/>
            <person name="Tiley G.P."/>
            <person name="Fernandez-Pozo N."/>
            <person name="Barry K."/>
            <person name="Chen C."/>
            <person name="Wang M."/>
            <person name="Lipzen A."/>
            <person name="Daum C."/>
            <person name="Saski C.A."/>
            <person name="Payton A.C."/>
            <person name="Mcbreen J.C."/>
            <person name="Conrad R.E."/>
            <person name="Kollar L.M."/>
            <person name="Olsson S."/>
            <person name="Huttunen S."/>
            <person name="Landis J.B."/>
            <person name="Wickett N.J."/>
            <person name="Johnson M.G."/>
            <person name="Rensing S.A."/>
            <person name="Grimwood J."/>
            <person name="Schmutz J."/>
            <person name="Mcdaniel S.F."/>
        </authorList>
    </citation>
    <scope>NUCLEOTIDE SEQUENCE</scope>
    <source>
        <strain evidence="2">R40</strain>
    </source>
</reference>
<feature type="compositionally biased region" description="Basic and acidic residues" evidence="1">
    <location>
        <begin position="195"/>
        <end position="205"/>
    </location>
</feature>
<evidence type="ECO:0000256" key="1">
    <source>
        <dbReference type="SAM" id="MobiDB-lite"/>
    </source>
</evidence>
<feature type="region of interest" description="Disordered" evidence="1">
    <location>
        <begin position="182"/>
        <end position="225"/>
    </location>
</feature>
<protein>
    <submittedName>
        <fullName evidence="2">Uncharacterized protein</fullName>
    </submittedName>
</protein>
<dbReference type="EMBL" id="CM026433">
    <property type="protein sequence ID" value="KAG0554658.1"/>
    <property type="molecule type" value="Genomic_DNA"/>
</dbReference>
<dbReference type="AlphaFoldDB" id="A0A8T0G9X1"/>
<evidence type="ECO:0000313" key="2">
    <source>
        <dbReference type="EMBL" id="KAG0554658.1"/>
    </source>
</evidence>
<dbReference type="Proteomes" id="UP000822688">
    <property type="component" value="Chromosome 12"/>
</dbReference>
<proteinExistence type="predicted"/>
<gene>
    <name evidence="2" type="ORF">KC19_12G108900</name>
</gene>
<accession>A0A8T0G9X1</accession>
<comment type="caution">
    <text evidence="2">The sequence shown here is derived from an EMBL/GenBank/DDBJ whole genome shotgun (WGS) entry which is preliminary data.</text>
</comment>
<keyword evidence="3" id="KW-1185">Reference proteome</keyword>
<sequence length="225" mass="25720">MVIVYQKDFGQRLDRRDRFDGNPTWMQTVIREYELGPLGPRHECETCDCITCGRYRWFRRAICACELSLRWGKTTGLEEAMRLKWLRCNCAPDYGFFSNDNCCKCILEMTTQECEDTPVSSYSLPSEFDGSDADRSDSPRQFIIPSRGEIRRMLNVADEGEIRLLSGEDSWGRTDLLIKVGSTEPLPTDSTDAVRLGENRNKSEEIDIDDTASSASHPGKRHRIS</sequence>
<evidence type="ECO:0000313" key="3">
    <source>
        <dbReference type="Proteomes" id="UP000822688"/>
    </source>
</evidence>
<organism evidence="2 3">
    <name type="scientific">Ceratodon purpureus</name>
    <name type="common">Fire moss</name>
    <name type="synonym">Dicranum purpureum</name>
    <dbReference type="NCBI Taxonomy" id="3225"/>
    <lineage>
        <taxon>Eukaryota</taxon>
        <taxon>Viridiplantae</taxon>
        <taxon>Streptophyta</taxon>
        <taxon>Embryophyta</taxon>
        <taxon>Bryophyta</taxon>
        <taxon>Bryophytina</taxon>
        <taxon>Bryopsida</taxon>
        <taxon>Dicranidae</taxon>
        <taxon>Pseudoditrichales</taxon>
        <taxon>Ditrichaceae</taxon>
        <taxon>Ceratodon</taxon>
    </lineage>
</organism>
<name>A0A8T0G9X1_CERPU</name>